<protein>
    <submittedName>
        <fullName evidence="6">Putative ABC transporter ATP-binding protein</fullName>
    </submittedName>
</protein>
<dbReference type="Proteomes" id="UP000595703">
    <property type="component" value="Chromosome"/>
</dbReference>
<proteinExistence type="predicted"/>
<dbReference type="PROSITE" id="PS50893">
    <property type="entry name" value="ABC_TRANSPORTER_2"/>
    <property type="match status" value="1"/>
</dbReference>
<reference evidence="6 7" key="2">
    <citation type="journal article" date="2011" name="J. Antibiot.">
        <title>Furaquinocins I and J: novel polyketide isoprenoid hybrid compounds from Streptomyces reveromyceticus SN-593.</title>
        <authorList>
            <person name="Panthee S."/>
            <person name="Takahashi S."/>
            <person name="Takagi H."/>
            <person name="Nogawa T."/>
            <person name="Oowada E."/>
            <person name="Uramoto M."/>
            <person name="Osada H."/>
        </authorList>
    </citation>
    <scope>NUCLEOTIDE SEQUENCE [LARGE SCALE GENOMIC DNA]</scope>
    <source>
        <strain evidence="6 7">SN-593</strain>
    </source>
</reference>
<keyword evidence="2" id="KW-0547">Nucleotide-binding</keyword>
<feature type="compositionally biased region" description="Low complexity" evidence="4">
    <location>
        <begin position="12"/>
        <end position="26"/>
    </location>
</feature>
<dbReference type="SMART" id="SM00382">
    <property type="entry name" value="AAA"/>
    <property type="match status" value="1"/>
</dbReference>
<dbReference type="InterPro" id="IPR050153">
    <property type="entry name" value="Metal_Ion_Import_ABC"/>
</dbReference>
<reference evidence="6 7" key="3">
    <citation type="journal article" date="2011" name="Nat. Chem. Biol.">
        <title>Reveromycin A biosynthesis uses RevG and RevJ for stereospecific spiroacetal formation.</title>
        <authorList>
            <person name="Takahashi S."/>
            <person name="Toyoda A."/>
            <person name="Sekiyama Y."/>
            <person name="Takagi H."/>
            <person name="Nogawa T."/>
            <person name="Uramoto M."/>
            <person name="Suzuki R."/>
            <person name="Koshino H."/>
            <person name="Kumano T."/>
            <person name="Panthee S."/>
            <person name="Dairi T."/>
            <person name="Ishikawa J."/>
            <person name="Ikeda H."/>
            <person name="Sakaki Y."/>
            <person name="Osada H."/>
        </authorList>
    </citation>
    <scope>NUCLEOTIDE SEQUENCE [LARGE SCALE GENOMIC DNA]</scope>
    <source>
        <strain evidence="6 7">SN-593</strain>
    </source>
</reference>
<feature type="compositionally biased region" description="Basic and acidic residues" evidence="4">
    <location>
        <begin position="1"/>
        <end position="11"/>
    </location>
</feature>
<sequence length="348" mass="36555">MHPLTRLREAVRPGVPAPRADAAAPARPTPTEPAATLPEHAVPEHAVPECAPAERAVPEAVDRPGGARPAGPAVVSLRDAAVRVGGRTLWSHVELDIAPGEFVAVLGPNGVGKSTLVKAILGLVPTAAGSISVLGRPPGHLAQQVGYLPQRRSFDAGLRIRGVDIVRMGWDGDRWGLGRPGSARAARERIARVVEMVGASAYAHRPIGQCSGGEQQRLLIAQALVRRPRLLVLDEPLDSLDLPNQAAVAALIGRICREEEVSVVMVAHDANPILAHLDRVVYLAEGGAVAGTPAEVITSATLTRLYRTPIEVLRTSDGRLVVVGQPEAPAVHTDRHPPAGEGAARADR</sequence>
<dbReference type="CDD" id="cd03235">
    <property type="entry name" value="ABC_Metallic_Cations"/>
    <property type="match status" value="1"/>
</dbReference>
<feature type="region of interest" description="Disordered" evidence="4">
    <location>
        <begin position="326"/>
        <end position="348"/>
    </location>
</feature>
<name>A0A7U3UYZ7_9ACTN</name>
<feature type="compositionally biased region" description="Basic and acidic residues" evidence="4">
    <location>
        <begin position="332"/>
        <end position="348"/>
    </location>
</feature>
<evidence type="ECO:0000256" key="3">
    <source>
        <dbReference type="ARBA" id="ARBA00022840"/>
    </source>
</evidence>
<evidence type="ECO:0000256" key="4">
    <source>
        <dbReference type="SAM" id="MobiDB-lite"/>
    </source>
</evidence>
<evidence type="ECO:0000256" key="1">
    <source>
        <dbReference type="ARBA" id="ARBA00022448"/>
    </source>
</evidence>
<gene>
    <name evidence="6" type="ORF">RVR_8456</name>
</gene>
<evidence type="ECO:0000259" key="5">
    <source>
        <dbReference type="PROSITE" id="PS50893"/>
    </source>
</evidence>
<dbReference type="EMBL" id="AP018365">
    <property type="protein sequence ID" value="BBB01179.1"/>
    <property type="molecule type" value="Genomic_DNA"/>
</dbReference>
<dbReference type="InterPro" id="IPR027417">
    <property type="entry name" value="P-loop_NTPase"/>
</dbReference>
<reference evidence="6 7" key="1">
    <citation type="journal article" date="2010" name="J. Bacteriol.">
        <title>Biochemical characterization of a novel indole prenyltransferase from Streptomyces sp. SN-593.</title>
        <authorList>
            <person name="Takahashi S."/>
            <person name="Takagi H."/>
            <person name="Toyoda A."/>
            <person name="Uramoto M."/>
            <person name="Nogawa T."/>
            <person name="Ueki M."/>
            <person name="Sakaki Y."/>
            <person name="Osada H."/>
        </authorList>
    </citation>
    <scope>NUCLEOTIDE SEQUENCE [LARGE SCALE GENOMIC DNA]</scope>
    <source>
        <strain evidence="6 7">SN-593</strain>
    </source>
</reference>
<dbReference type="RefSeq" id="WP_237405052.1">
    <property type="nucleotide sequence ID" value="NZ_AP018365.1"/>
</dbReference>
<keyword evidence="1" id="KW-0813">Transport</keyword>
<dbReference type="GO" id="GO:0016887">
    <property type="term" value="F:ATP hydrolysis activity"/>
    <property type="evidence" value="ECO:0007669"/>
    <property type="project" value="InterPro"/>
</dbReference>
<feature type="domain" description="ABC transporter" evidence="5">
    <location>
        <begin position="75"/>
        <end position="310"/>
    </location>
</feature>
<dbReference type="InterPro" id="IPR003439">
    <property type="entry name" value="ABC_transporter-like_ATP-bd"/>
</dbReference>
<dbReference type="AlphaFoldDB" id="A0A7U3UYZ7"/>
<dbReference type="InterPro" id="IPR003593">
    <property type="entry name" value="AAA+_ATPase"/>
</dbReference>
<accession>A0A7U3UYZ7</accession>
<organism evidence="6 7">
    <name type="scientific">Actinacidiphila reveromycinica</name>
    <dbReference type="NCBI Taxonomy" id="659352"/>
    <lineage>
        <taxon>Bacteria</taxon>
        <taxon>Bacillati</taxon>
        <taxon>Actinomycetota</taxon>
        <taxon>Actinomycetes</taxon>
        <taxon>Kitasatosporales</taxon>
        <taxon>Streptomycetaceae</taxon>
        <taxon>Actinacidiphila</taxon>
    </lineage>
</organism>
<reference evidence="6 7" key="4">
    <citation type="journal article" date="2020" name="Sci. Rep.">
        <title>beta-carboline chemical signals induce reveromycin production through a LuxR family regulator in Streptomyces sp. SN-593.</title>
        <authorList>
            <person name="Panthee S."/>
            <person name="Kito N."/>
            <person name="Hayashi T."/>
            <person name="Shimizu T."/>
            <person name="Ishikawa J."/>
            <person name="Hamamoto H."/>
            <person name="Osada H."/>
            <person name="Takahashi S."/>
        </authorList>
    </citation>
    <scope>NUCLEOTIDE SEQUENCE [LARGE SCALE GENOMIC DNA]</scope>
    <source>
        <strain evidence="6 7">SN-593</strain>
    </source>
</reference>
<feature type="region of interest" description="Disordered" evidence="4">
    <location>
        <begin position="1"/>
        <end position="36"/>
    </location>
</feature>
<keyword evidence="7" id="KW-1185">Reference proteome</keyword>
<keyword evidence="3 6" id="KW-0067">ATP-binding</keyword>
<evidence type="ECO:0000256" key="2">
    <source>
        <dbReference type="ARBA" id="ARBA00022741"/>
    </source>
</evidence>
<dbReference type="SUPFAM" id="SSF52540">
    <property type="entry name" value="P-loop containing nucleoside triphosphate hydrolases"/>
    <property type="match status" value="1"/>
</dbReference>
<dbReference type="GO" id="GO:0005524">
    <property type="term" value="F:ATP binding"/>
    <property type="evidence" value="ECO:0007669"/>
    <property type="project" value="UniProtKB-KW"/>
</dbReference>
<evidence type="ECO:0000313" key="6">
    <source>
        <dbReference type="EMBL" id="BBB01179.1"/>
    </source>
</evidence>
<dbReference type="PROSITE" id="PS00211">
    <property type="entry name" value="ABC_TRANSPORTER_1"/>
    <property type="match status" value="1"/>
</dbReference>
<dbReference type="PANTHER" id="PTHR42734">
    <property type="entry name" value="METAL TRANSPORT SYSTEM ATP-BINDING PROTEIN TM_0124-RELATED"/>
    <property type="match status" value="1"/>
</dbReference>
<evidence type="ECO:0000313" key="7">
    <source>
        <dbReference type="Proteomes" id="UP000595703"/>
    </source>
</evidence>
<dbReference type="Gene3D" id="3.40.50.300">
    <property type="entry name" value="P-loop containing nucleotide triphosphate hydrolases"/>
    <property type="match status" value="1"/>
</dbReference>
<dbReference type="KEGG" id="arev:RVR_8456"/>
<dbReference type="InterPro" id="IPR017871">
    <property type="entry name" value="ABC_transporter-like_CS"/>
</dbReference>
<dbReference type="Pfam" id="PF00005">
    <property type="entry name" value="ABC_tran"/>
    <property type="match status" value="1"/>
</dbReference>